<dbReference type="Gene3D" id="2.60.120.330">
    <property type="entry name" value="B-lactam Antibiotic, Isopenicillin N Synthase, Chain"/>
    <property type="match status" value="1"/>
</dbReference>
<feature type="domain" description="Non-haem dioxygenase N-terminal" evidence="3">
    <location>
        <begin position="1"/>
        <end position="73"/>
    </location>
</feature>
<keyword evidence="1" id="KW-0479">Metal-binding</keyword>
<dbReference type="GO" id="GO:0046872">
    <property type="term" value="F:metal ion binding"/>
    <property type="evidence" value="ECO:0007669"/>
    <property type="project" value="UniProtKB-KW"/>
</dbReference>
<protein>
    <recommendedName>
        <fullName evidence="3">Non-haem dioxygenase N-terminal domain-containing protein</fullName>
    </recommendedName>
</protein>
<evidence type="ECO:0000256" key="2">
    <source>
        <dbReference type="ARBA" id="ARBA00023004"/>
    </source>
</evidence>
<evidence type="ECO:0000259" key="3">
    <source>
        <dbReference type="Pfam" id="PF14226"/>
    </source>
</evidence>
<accession>A0A7J7NIF9</accession>
<sequence>MGHACETWSVFQITNHGVPMHLLEGVEFQGKRLFSLPAQQKLKAARSPDGIFGYGVARISSFVPKHLWSEGDIMEKYEKEVKELSAKLMLLILGSLRIAKEDHNRFGKVLGINFPVSDPLNQKSHDENLTVPTVKALGLVTAAPT</sequence>
<proteinExistence type="predicted"/>
<evidence type="ECO:0000313" key="4">
    <source>
        <dbReference type="EMBL" id="KAF6166975.1"/>
    </source>
</evidence>
<comment type="caution">
    <text evidence="4">The sequence shown here is derived from an EMBL/GenBank/DDBJ whole genome shotgun (WGS) entry which is preliminary data.</text>
</comment>
<dbReference type="SUPFAM" id="SSF51197">
    <property type="entry name" value="Clavaminate synthase-like"/>
    <property type="match status" value="1"/>
</dbReference>
<keyword evidence="5" id="KW-1185">Reference proteome</keyword>
<organism evidence="4 5">
    <name type="scientific">Kingdonia uniflora</name>
    <dbReference type="NCBI Taxonomy" id="39325"/>
    <lineage>
        <taxon>Eukaryota</taxon>
        <taxon>Viridiplantae</taxon>
        <taxon>Streptophyta</taxon>
        <taxon>Embryophyta</taxon>
        <taxon>Tracheophyta</taxon>
        <taxon>Spermatophyta</taxon>
        <taxon>Magnoliopsida</taxon>
        <taxon>Ranunculales</taxon>
        <taxon>Circaeasteraceae</taxon>
        <taxon>Kingdonia</taxon>
    </lineage>
</organism>
<reference evidence="4 5" key="1">
    <citation type="journal article" date="2020" name="IScience">
        <title>Genome Sequencing of the Endangered Kingdonia uniflora (Circaeasteraceae, Ranunculales) Reveals Potential Mechanisms of Evolutionary Specialization.</title>
        <authorList>
            <person name="Sun Y."/>
            <person name="Deng T."/>
            <person name="Zhang A."/>
            <person name="Moore M.J."/>
            <person name="Landis J.B."/>
            <person name="Lin N."/>
            <person name="Zhang H."/>
            <person name="Zhang X."/>
            <person name="Huang J."/>
            <person name="Zhang X."/>
            <person name="Sun H."/>
            <person name="Wang H."/>
        </authorList>
    </citation>
    <scope>NUCLEOTIDE SEQUENCE [LARGE SCALE GENOMIC DNA]</scope>
    <source>
        <strain evidence="4">TB1705</strain>
        <tissue evidence="4">Leaf</tissue>
    </source>
</reference>
<dbReference type="Pfam" id="PF14226">
    <property type="entry name" value="DIOX_N"/>
    <property type="match status" value="1"/>
</dbReference>
<dbReference type="AlphaFoldDB" id="A0A7J7NIF9"/>
<dbReference type="OrthoDB" id="288590at2759"/>
<name>A0A7J7NIF9_9MAGN</name>
<dbReference type="PANTHER" id="PTHR47990">
    <property type="entry name" value="2-OXOGLUTARATE (2OG) AND FE(II)-DEPENDENT OXYGENASE SUPERFAMILY PROTEIN-RELATED"/>
    <property type="match status" value="1"/>
</dbReference>
<dbReference type="Proteomes" id="UP000541444">
    <property type="component" value="Unassembled WGS sequence"/>
</dbReference>
<dbReference type="EMBL" id="JACGCM010000767">
    <property type="protein sequence ID" value="KAF6166975.1"/>
    <property type="molecule type" value="Genomic_DNA"/>
</dbReference>
<evidence type="ECO:0000313" key="5">
    <source>
        <dbReference type="Proteomes" id="UP000541444"/>
    </source>
</evidence>
<dbReference type="InterPro" id="IPR050231">
    <property type="entry name" value="Iron_ascorbate_oxido_reductase"/>
</dbReference>
<keyword evidence="2" id="KW-0408">Iron</keyword>
<dbReference type="InterPro" id="IPR027443">
    <property type="entry name" value="IPNS-like_sf"/>
</dbReference>
<evidence type="ECO:0000256" key="1">
    <source>
        <dbReference type="ARBA" id="ARBA00022723"/>
    </source>
</evidence>
<dbReference type="InterPro" id="IPR026992">
    <property type="entry name" value="DIOX_N"/>
</dbReference>
<gene>
    <name evidence="4" type="ORF">GIB67_030668</name>
</gene>